<feature type="domain" description="Peptidase S8/S53" evidence="7">
    <location>
        <begin position="191"/>
        <end position="410"/>
    </location>
</feature>
<evidence type="ECO:0000256" key="2">
    <source>
        <dbReference type="ARBA" id="ARBA00022670"/>
    </source>
</evidence>
<dbReference type="Proteomes" id="UP000002524">
    <property type="component" value="Chromosome 2"/>
</dbReference>
<dbReference type="InterPro" id="IPR015500">
    <property type="entry name" value="Peptidase_S8_subtilisin-rel"/>
</dbReference>
<dbReference type="PANTHER" id="PTHR43399">
    <property type="entry name" value="SUBTILISIN-RELATED"/>
    <property type="match status" value="1"/>
</dbReference>
<feature type="active site" description="Charge relay system" evidence="5">
    <location>
        <position position="243"/>
    </location>
</feature>
<dbReference type="STRING" id="243230.DR_A0341"/>
<dbReference type="Gene3D" id="3.40.50.200">
    <property type="entry name" value="Peptidase S8/S53 domain"/>
    <property type="match status" value="1"/>
</dbReference>
<keyword evidence="9" id="KW-1185">Reference proteome</keyword>
<feature type="active site" description="Charge relay system" evidence="5">
    <location>
        <position position="391"/>
    </location>
</feature>
<keyword evidence="2 5" id="KW-0645">Protease</keyword>
<dbReference type="eggNOG" id="COG1404">
    <property type="taxonomic scope" value="Bacteria"/>
</dbReference>
<evidence type="ECO:0000313" key="8">
    <source>
        <dbReference type="EMBL" id="AAF12441.1"/>
    </source>
</evidence>
<dbReference type="InterPro" id="IPR023828">
    <property type="entry name" value="Peptidase_S8_Ser-AS"/>
</dbReference>
<dbReference type="PANTHER" id="PTHR43399:SF4">
    <property type="entry name" value="CELL WALL-ASSOCIATED PROTEASE"/>
    <property type="match status" value="1"/>
</dbReference>
<proteinExistence type="inferred from homology"/>
<accession>Q9RYH2</accession>
<dbReference type="InterPro" id="IPR023827">
    <property type="entry name" value="Peptidase_S8_Asp-AS"/>
</dbReference>
<keyword evidence="3 5" id="KW-0378">Hydrolase</keyword>
<evidence type="ECO:0000256" key="1">
    <source>
        <dbReference type="ARBA" id="ARBA00011073"/>
    </source>
</evidence>
<comment type="similarity">
    <text evidence="1 5 6">Belongs to the peptidase S8 family.</text>
</comment>
<dbReference type="InterPro" id="IPR051048">
    <property type="entry name" value="Peptidase_S8/S53_subtilisin"/>
</dbReference>
<organism evidence="8 9">
    <name type="scientific">Deinococcus radiodurans (strain ATCC 13939 / DSM 20539 / JCM 16871 / CCUG 27074 / LMG 4051 / NBRC 15346 / NCIMB 9279 / VKM B-1422 / R1)</name>
    <dbReference type="NCBI Taxonomy" id="243230"/>
    <lineage>
        <taxon>Bacteria</taxon>
        <taxon>Thermotogati</taxon>
        <taxon>Deinococcota</taxon>
        <taxon>Deinococci</taxon>
        <taxon>Deinococcales</taxon>
        <taxon>Deinococcaceae</taxon>
        <taxon>Deinococcus</taxon>
    </lineage>
</organism>
<reference evidence="8 9" key="1">
    <citation type="journal article" date="1999" name="Science">
        <title>Genome sequence of the radioresistant bacterium Deinococcus radiodurans R1.</title>
        <authorList>
            <person name="White O."/>
            <person name="Eisen J.A."/>
            <person name="Heidelberg J.F."/>
            <person name="Hickey E.K."/>
            <person name="Peterson J.D."/>
            <person name="Dodson R.J."/>
            <person name="Haft D.H."/>
            <person name="Gwinn M.L."/>
            <person name="Nelson W.C."/>
            <person name="Richardson D.L."/>
            <person name="Moffat K.S."/>
            <person name="Qin H."/>
            <person name="Jiang L."/>
            <person name="Pamphile W."/>
            <person name="Crosby M."/>
            <person name="Shen M."/>
            <person name="Vamathevan J.J."/>
            <person name="Lam P."/>
            <person name="McDonald L."/>
            <person name="Utterback T."/>
            <person name="Zalewski C."/>
            <person name="Makarova K.S."/>
            <person name="Aravind L."/>
            <person name="Daly M.J."/>
            <person name="Minton K.W."/>
            <person name="Fleischmann R.D."/>
            <person name="Ketchum K.A."/>
            <person name="Nelson K.E."/>
            <person name="Salzberg S."/>
            <person name="Smith H.O."/>
            <person name="Venter J.C."/>
            <person name="Fraser C.M."/>
        </authorList>
    </citation>
    <scope>NUCLEOTIDE SEQUENCE [LARGE SCALE GENOMIC DNA]</scope>
    <source>
        <strain evidence="9">ATCC 13939 / DSM 20539 / JCM 16871 / LMG 4051 / NBRC 15346 / NCIMB 9279 / R1 / VKM B-1422</strain>
    </source>
</reference>
<dbReference type="HOGENOM" id="CLU_011263_0_0_0"/>
<dbReference type="EnsemblBacteria" id="AAF12441">
    <property type="protein sequence ID" value="AAF12441"/>
    <property type="gene ID" value="DR_A0341"/>
</dbReference>
<evidence type="ECO:0000256" key="6">
    <source>
        <dbReference type="RuleBase" id="RU003355"/>
    </source>
</evidence>
<dbReference type="OrthoDB" id="9790784at2"/>
<name>Q9RYH2_DEIRA</name>
<protein>
    <submittedName>
        <fullName evidence="8">Serine protease, subtilase family</fullName>
    </submittedName>
</protein>
<evidence type="ECO:0000313" key="9">
    <source>
        <dbReference type="Proteomes" id="UP000002524"/>
    </source>
</evidence>
<sequence length="454" mass="46572">MCPLQLRRLSVLHPTRGPHMSKLSLTLLASLTSALLLAGCGQVAPTIARPVATQAATVATVSIKPGDTPAAVEAMTGGKVLLWNAEGCDDHCTAVVSLTQSKLMAQGLNVGRHISVEANHNRVKNLGARPIWIWSVGMQSAEPMRGLGARPIWIWGGNLWQDGQYQPLPENTAAWQQIGLPAAQASAPNAGKSQVIAVIDTGVDLEHPALKGALTPASTWLDLVDGDTLPQDDGELGTGGVGHGTAVAGIATQVAPMVQIMPVRALGTDGSGDISAVVQAIVWAVDHGANIINLSLGSNEASEALQSAVRYADEKGVAVVAAAGNAGNNELTYPAAYARTSAGLLSVGSVSDSDVKSGFSNYAASLEVLAPGERIATYAPNNKLALWTGTSMSAPVVAGLLALMQGERQAAGGENAVTAHAHDISGIALNQPFTGGLGYGRIDAAATVLGWKQQ</sequence>
<dbReference type="GO" id="GO:0004252">
    <property type="term" value="F:serine-type endopeptidase activity"/>
    <property type="evidence" value="ECO:0000318"/>
    <property type="project" value="GO_Central"/>
</dbReference>
<dbReference type="PATRIC" id="fig|243230.17.peg.3233"/>
<dbReference type="PROSITE" id="PS00136">
    <property type="entry name" value="SUBTILASE_ASP"/>
    <property type="match status" value="1"/>
</dbReference>
<dbReference type="EMBL" id="AE001825">
    <property type="protein sequence ID" value="AAF12441.1"/>
    <property type="molecule type" value="Genomic_DNA"/>
</dbReference>
<evidence type="ECO:0000259" key="7">
    <source>
        <dbReference type="Pfam" id="PF00082"/>
    </source>
</evidence>
<evidence type="ECO:0000256" key="4">
    <source>
        <dbReference type="ARBA" id="ARBA00022825"/>
    </source>
</evidence>
<dbReference type="PROSITE" id="PS00138">
    <property type="entry name" value="SUBTILASE_SER"/>
    <property type="match status" value="1"/>
</dbReference>
<dbReference type="SUPFAM" id="SSF52743">
    <property type="entry name" value="Subtilisin-like"/>
    <property type="match status" value="1"/>
</dbReference>
<dbReference type="PIR" id="A75589">
    <property type="entry name" value="A75589"/>
</dbReference>
<dbReference type="PaxDb" id="243230-DR_A0341"/>
<dbReference type="PRINTS" id="PR00723">
    <property type="entry name" value="SUBTILISIN"/>
</dbReference>
<dbReference type="AlphaFoldDB" id="Q9RYH2"/>
<evidence type="ECO:0000256" key="3">
    <source>
        <dbReference type="ARBA" id="ARBA00022801"/>
    </source>
</evidence>
<dbReference type="KEGG" id="dra:DR_A0341"/>
<gene>
    <name evidence="8" type="ordered locus">DR_A0341</name>
</gene>
<dbReference type="GO" id="GO:0006508">
    <property type="term" value="P:proteolysis"/>
    <property type="evidence" value="ECO:0000318"/>
    <property type="project" value="GO_Central"/>
</dbReference>
<dbReference type="InterPro" id="IPR036852">
    <property type="entry name" value="Peptidase_S8/S53_dom_sf"/>
</dbReference>
<feature type="active site" description="Charge relay system" evidence="5">
    <location>
        <position position="200"/>
    </location>
</feature>
<dbReference type="InterPro" id="IPR000209">
    <property type="entry name" value="Peptidase_S8/S53_dom"/>
</dbReference>
<evidence type="ECO:0000256" key="5">
    <source>
        <dbReference type="PROSITE-ProRule" id="PRU01240"/>
    </source>
</evidence>
<keyword evidence="4 5" id="KW-0720">Serine protease</keyword>
<dbReference type="Pfam" id="PF00082">
    <property type="entry name" value="Peptidase_S8"/>
    <property type="match status" value="1"/>
</dbReference>
<dbReference type="PROSITE" id="PS51892">
    <property type="entry name" value="SUBTILASE"/>
    <property type="match status" value="1"/>
</dbReference>
<dbReference type="InParanoid" id="Q9RYH2"/>